<reference evidence="1" key="1">
    <citation type="submission" date="2019-08" db="EMBL/GenBank/DDBJ databases">
        <authorList>
            <person name="Kucharzyk K."/>
            <person name="Murdoch R.W."/>
            <person name="Higgins S."/>
            <person name="Loffler F."/>
        </authorList>
    </citation>
    <scope>NUCLEOTIDE SEQUENCE</scope>
</reference>
<name>A0A645JE76_9ZZZZ</name>
<evidence type="ECO:0000313" key="1">
    <source>
        <dbReference type="EMBL" id="MPN61390.1"/>
    </source>
</evidence>
<proteinExistence type="predicted"/>
<sequence length="44" mass="5370">MRQLKSHYKKDKKRVDQYLKEQKVDFEDTGAMTQMIYTLETETN</sequence>
<dbReference type="AlphaFoldDB" id="A0A645JE76"/>
<accession>A0A645JE76</accession>
<protein>
    <submittedName>
        <fullName evidence="1">Uncharacterized protein</fullName>
    </submittedName>
</protein>
<gene>
    <name evidence="1" type="ORF">SDC9_209127</name>
</gene>
<organism evidence="1">
    <name type="scientific">bioreactor metagenome</name>
    <dbReference type="NCBI Taxonomy" id="1076179"/>
    <lineage>
        <taxon>unclassified sequences</taxon>
        <taxon>metagenomes</taxon>
        <taxon>ecological metagenomes</taxon>
    </lineage>
</organism>
<comment type="caution">
    <text evidence="1">The sequence shown here is derived from an EMBL/GenBank/DDBJ whole genome shotgun (WGS) entry which is preliminary data.</text>
</comment>
<dbReference type="EMBL" id="VSSQ01137946">
    <property type="protein sequence ID" value="MPN61390.1"/>
    <property type="molecule type" value="Genomic_DNA"/>
</dbReference>